<dbReference type="GO" id="GO:0051118">
    <property type="term" value="F:glucan endo-1,3-alpha-glucosidase activity"/>
    <property type="evidence" value="ECO:0007669"/>
    <property type="project" value="InterPro"/>
</dbReference>
<dbReference type="Gene3D" id="3.20.20.80">
    <property type="entry name" value="Glycosidases"/>
    <property type="match status" value="1"/>
</dbReference>
<accession>D8QG83</accession>
<evidence type="ECO:0000313" key="1">
    <source>
        <dbReference type="EMBL" id="EFI93248.1"/>
    </source>
</evidence>
<keyword evidence="1" id="KW-0378">Hydrolase</keyword>
<dbReference type="Proteomes" id="UP000007431">
    <property type="component" value="Unassembled WGS sequence"/>
</dbReference>
<dbReference type="KEGG" id="scm:SCHCO_079042"/>
<sequence length="414" mass="46300">MLGNTYTYRLADWITDLVLIQEAGFDAVALNTGPDCWQKASADLAYQAAAILNTPLKLYWSFDMNTFPQAGDEDAVKIAAYINEYATNPYTFKVNGVPFVSTFSGDQYSSSFGKSVCGGWDYVRSLVPTDMYFVPAFFFANNQTIAGVKDCVQGLFQWNSAWSMDDGEVSKSTDHNWATQLGANKTYMAGISPTFFSHYPEEGLNKNWVYRANNNYAKRWQQATEINAPMVQVISWNDFGESHYIGPRPSSVQLQPTNTTWVNANNHLPWARITKPYIETYKTGKPAALGSDLIVWEYRTHPANATARADPMGLPERAELLKDEIYITAYLSAPAEVRVQVGTLEGKFQAEAGLNHFTQPFEPGFVTVGMWRDGENVGGTLTGEREIVAEPTLYDFNPVVEQFFHDPAWEACKA</sequence>
<dbReference type="RefSeq" id="XP_003028151.1">
    <property type="nucleotide sequence ID" value="XM_003028105.1"/>
</dbReference>
<dbReference type="EMBL" id="GL377311">
    <property type="protein sequence ID" value="EFI93248.1"/>
    <property type="molecule type" value="Genomic_DNA"/>
</dbReference>
<reference evidence="1 2" key="1">
    <citation type="journal article" date="2010" name="Nat. Biotechnol.">
        <title>Genome sequence of the model mushroom Schizophyllum commune.</title>
        <authorList>
            <person name="Ohm R.A."/>
            <person name="de Jong J.F."/>
            <person name="Lugones L.G."/>
            <person name="Aerts A."/>
            <person name="Kothe E."/>
            <person name="Stajich J.E."/>
            <person name="de Vries R.P."/>
            <person name="Record E."/>
            <person name="Levasseur A."/>
            <person name="Baker S.E."/>
            <person name="Bartholomew K.A."/>
            <person name="Coutinho P.M."/>
            <person name="Erdmann S."/>
            <person name="Fowler T.J."/>
            <person name="Gathman A.C."/>
            <person name="Lombard V."/>
            <person name="Henrissat B."/>
            <person name="Knabe N."/>
            <person name="Kuees U."/>
            <person name="Lilly W.W."/>
            <person name="Lindquist E."/>
            <person name="Lucas S."/>
            <person name="Magnuson J.K."/>
            <person name="Piumi F."/>
            <person name="Raudaskoski M."/>
            <person name="Salamov A."/>
            <person name="Schmutz J."/>
            <person name="Schwarze F.W.M.R."/>
            <person name="vanKuyk P.A."/>
            <person name="Horton J.S."/>
            <person name="Grigoriev I.V."/>
            <person name="Woesten H.A.B."/>
        </authorList>
    </citation>
    <scope>NUCLEOTIDE SEQUENCE [LARGE SCALE GENOMIC DNA]</scope>
    <source>
        <strain evidence="2">H4-8 / FGSC 9210</strain>
    </source>
</reference>
<dbReference type="OMA" id="WVEILTW"/>
<dbReference type="InterPro" id="IPR005197">
    <property type="entry name" value="Glyco_hydro_71"/>
</dbReference>
<dbReference type="Pfam" id="PF03659">
    <property type="entry name" value="Glyco_hydro_71"/>
    <property type="match status" value="1"/>
</dbReference>
<dbReference type="VEuPathDB" id="FungiDB:SCHCODRAFT_079042"/>
<dbReference type="OrthoDB" id="3257981at2759"/>
<proteinExistence type="predicted"/>
<protein>
    <submittedName>
        <fullName evidence="1">Glycoside hydrolase family 71 protein</fullName>
    </submittedName>
</protein>
<evidence type="ECO:0000313" key="2">
    <source>
        <dbReference type="Proteomes" id="UP000007431"/>
    </source>
</evidence>
<keyword evidence="2" id="KW-1185">Reference proteome</keyword>
<name>D8QG83_SCHCM</name>
<organism evidence="2">
    <name type="scientific">Schizophyllum commune (strain H4-8 / FGSC 9210)</name>
    <name type="common">Split gill fungus</name>
    <dbReference type="NCBI Taxonomy" id="578458"/>
    <lineage>
        <taxon>Eukaryota</taxon>
        <taxon>Fungi</taxon>
        <taxon>Dikarya</taxon>
        <taxon>Basidiomycota</taxon>
        <taxon>Agaricomycotina</taxon>
        <taxon>Agaricomycetes</taxon>
        <taxon>Agaricomycetidae</taxon>
        <taxon>Agaricales</taxon>
        <taxon>Schizophyllaceae</taxon>
        <taxon>Schizophyllum</taxon>
    </lineage>
</organism>
<dbReference type="GeneID" id="9591922"/>
<dbReference type="InParanoid" id="D8QG83"/>
<dbReference type="AlphaFoldDB" id="D8QG83"/>
<dbReference type="CDD" id="cd11577">
    <property type="entry name" value="GH71"/>
    <property type="match status" value="1"/>
</dbReference>
<dbReference type="eggNOG" id="ENOG502SIS1">
    <property type="taxonomic scope" value="Eukaryota"/>
</dbReference>
<gene>
    <name evidence="1" type="ORF">SCHCODRAFT_79042</name>
</gene>
<dbReference type="STRING" id="578458.D8QG83"/>
<dbReference type="HOGENOM" id="CLU_019141_1_0_1"/>